<dbReference type="Proteomes" id="UP000557830">
    <property type="component" value="Unassembled WGS sequence"/>
</dbReference>
<dbReference type="RefSeq" id="WP_002781185.1">
    <property type="nucleotide sequence ID" value="NZ_AANHVQ020000014.1"/>
</dbReference>
<reference evidence="4 6" key="1">
    <citation type="submission" date="2018-05" db="EMBL/GenBank/DDBJ databases">
        <authorList>
            <consortium name="GenomeTrakr network: Whole genome sequencing for foodborne pathogen traceback"/>
        </authorList>
    </citation>
    <scope>NUCLEOTIDE SEQUENCE [LARGE SCALE GENOMIC DNA]</scope>
    <source>
        <strain evidence="4 6">NC_C6016</strain>
    </source>
</reference>
<dbReference type="Pfam" id="PF13386">
    <property type="entry name" value="DsbD_2"/>
    <property type="match status" value="1"/>
</dbReference>
<dbReference type="Proteomes" id="UP000365807">
    <property type="component" value="Unassembled WGS sequence"/>
</dbReference>
<dbReference type="eggNOG" id="COG2836">
    <property type="taxonomic scope" value="Bacteria"/>
</dbReference>
<feature type="transmembrane region" description="Helical" evidence="1">
    <location>
        <begin position="200"/>
        <end position="220"/>
    </location>
</feature>
<keyword evidence="1" id="KW-1133">Transmembrane helix</keyword>
<dbReference type="AlphaFoldDB" id="A0A0Q2R0Q0"/>
<name>A0A0Q2R0Q0_CAMCO</name>
<dbReference type="OrthoDB" id="9798690at2"/>
<sequence length="223" mass="25271">MNFLPLNFDFLAIFSVAFLSSFGHCYSMCGGFILAFMNLNSTHKNLFLLTFIYQLFRIFSYILLGIIFGIFGNLLAINAKIQSLSFFILGVFMVILGFSLIFRGKILAFIENRAFFEYFIKKIIKKSMGFKGVKSAMILGFANGFVPCGLVYFFLANAMSRQNVTESILVMLVFGLSTLPAMLFFVKISQYLGVFLKKVFNYLSYFIIVAYGIGLAYMGFKAF</sequence>
<feature type="transmembrane region" description="Helical" evidence="1">
    <location>
        <begin position="58"/>
        <end position="77"/>
    </location>
</feature>
<dbReference type="EMBL" id="AABUYW010000009">
    <property type="protein sequence ID" value="EAJ1077118.1"/>
    <property type="molecule type" value="Genomic_DNA"/>
</dbReference>
<dbReference type="EMBL" id="AACDUL010000003">
    <property type="protein sequence ID" value="EAK1509208.1"/>
    <property type="molecule type" value="Genomic_DNA"/>
</dbReference>
<reference evidence="5 7" key="2">
    <citation type="submission" date="2018-06" db="EMBL/GenBank/DDBJ databases">
        <authorList>
            <consortium name="NARMS: The National Antimicrobial Resistance Monitoring System"/>
        </authorList>
    </citation>
    <scope>NUCLEOTIDE SEQUENCE [LARGE SCALE GENOMIC DNA]</scope>
    <source>
        <strain evidence="5 7">FSIS11807978</strain>
        <strain evidence="3 8">FSIS1609200</strain>
    </source>
</reference>
<dbReference type="GeneID" id="66543547"/>
<feature type="transmembrane region" description="Helical" evidence="1">
    <location>
        <begin position="135"/>
        <end position="155"/>
    </location>
</feature>
<dbReference type="PANTHER" id="PTHR42208:SF1">
    <property type="entry name" value="HEAVY METAL TRANSPORTER"/>
    <property type="match status" value="1"/>
</dbReference>
<evidence type="ECO:0000313" key="5">
    <source>
        <dbReference type="EMBL" id="EAK4357724.1"/>
    </source>
</evidence>
<feature type="transmembrane region" description="Helical" evidence="1">
    <location>
        <begin position="83"/>
        <end position="102"/>
    </location>
</feature>
<keyword evidence="1" id="KW-0812">Transmembrane</keyword>
<feature type="transmembrane region" description="Helical" evidence="1">
    <location>
        <begin position="167"/>
        <end position="188"/>
    </location>
</feature>
<evidence type="ECO:0000313" key="8">
    <source>
        <dbReference type="Proteomes" id="UP000557830"/>
    </source>
</evidence>
<dbReference type="PANTHER" id="PTHR42208">
    <property type="entry name" value="HEAVY METAL TRANSPORTER-RELATED"/>
    <property type="match status" value="1"/>
</dbReference>
<evidence type="ECO:0000256" key="1">
    <source>
        <dbReference type="SAM" id="Phobius"/>
    </source>
</evidence>
<dbReference type="KEGG" id="ccoo:ATE51_00582"/>
<organism evidence="4 6">
    <name type="scientific">Campylobacter coli</name>
    <dbReference type="NCBI Taxonomy" id="195"/>
    <lineage>
        <taxon>Bacteria</taxon>
        <taxon>Pseudomonadati</taxon>
        <taxon>Campylobacterota</taxon>
        <taxon>Epsilonproteobacteria</taxon>
        <taxon>Campylobacterales</taxon>
        <taxon>Campylobacteraceae</taxon>
        <taxon>Campylobacter</taxon>
    </lineage>
</organism>
<dbReference type="KEGG" id="ccof:VC76_07380"/>
<feature type="transmembrane region" description="Helical" evidence="1">
    <location>
        <begin position="12"/>
        <end position="37"/>
    </location>
</feature>
<gene>
    <name evidence="3" type="ORF">BU953_05785</name>
    <name evidence="5" type="ORF">C6T04_02095</name>
    <name evidence="4" type="ORF">CJD00_02765</name>
</gene>
<protein>
    <submittedName>
        <fullName evidence="4">Sulfite exporter TauE/SafE family protein</fullName>
    </submittedName>
</protein>
<evidence type="ECO:0000259" key="2">
    <source>
        <dbReference type="Pfam" id="PF13386"/>
    </source>
</evidence>
<dbReference type="InterPro" id="IPR039447">
    <property type="entry name" value="UreH-like_TM_dom"/>
</dbReference>
<keyword evidence="1" id="KW-0472">Membrane</keyword>
<evidence type="ECO:0000313" key="3">
    <source>
        <dbReference type="EMBL" id="EAJ1077118.1"/>
    </source>
</evidence>
<evidence type="ECO:0000313" key="4">
    <source>
        <dbReference type="EMBL" id="EAK1509208.1"/>
    </source>
</evidence>
<dbReference type="Proteomes" id="UP000361993">
    <property type="component" value="Unassembled WGS sequence"/>
</dbReference>
<accession>A0A0Q2R0Q0</accession>
<proteinExistence type="predicted"/>
<dbReference type="EMBL" id="AACGFG010000002">
    <property type="protein sequence ID" value="EAK4357724.1"/>
    <property type="molecule type" value="Genomic_DNA"/>
</dbReference>
<feature type="domain" description="Urease accessory protein UreH-like transmembrane" evidence="2">
    <location>
        <begin position="12"/>
        <end position="213"/>
    </location>
</feature>
<comment type="caution">
    <text evidence="4">The sequence shown here is derived from an EMBL/GenBank/DDBJ whole genome shotgun (WGS) entry which is preliminary data.</text>
</comment>
<dbReference type="STRING" id="195.ATE51_00582"/>
<evidence type="ECO:0000313" key="7">
    <source>
        <dbReference type="Proteomes" id="UP000365807"/>
    </source>
</evidence>
<evidence type="ECO:0000313" key="6">
    <source>
        <dbReference type="Proteomes" id="UP000361993"/>
    </source>
</evidence>